<evidence type="ECO:0000256" key="2">
    <source>
        <dbReference type="SAM" id="Phobius"/>
    </source>
</evidence>
<keyword evidence="2" id="KW-0472">Membrane</keyword>
<dbReference type="VEuPathDB" id="FungiDB:HGUI_00824"/>
<feature type="transmembrane region" description="Helical" evidence="2">
    <location>
        <begin position="20"/>
        <end position="43"/>
    </location>
</feature>
<keyword evidence="1" id="KW-0175">Coiled coil</keyword>
<feature type="transmembrane region" description="Helical" evidence="2">
    <location>
        <begin position="63"/>
        <end position="84"/>
    </location>
</feature>
<reference evidence="4" key="1">
    <citation type="submission" date="2016-11" db="EMBL/GenBank/DDBJ databases">
        <authorList>
            <person name="Guldener U."/>
        </authorList>
    </citation>
    <scope>NUCLEOTIDE SEQUENCE [LARGE SCALE GENOMIC DNA]</scope>
</reference>
<feature type="transmembrane region" description="Helical" evidence="2">
    <location>
        <begin position="936"/>
        <end position="964"/>
    </location>
</feature>
<dbReference type="AlphaFoldDB" id="A0A1L0AX02"/>
<dbReference type="EMBL" id="FQNF01000010">
    <property type="protein sequence ID" value="SGZ38624.1"/>
    <property type="molecule type" value="Genomic_DNA"/>
</dbReference>
<organism evidence="3 4">
    <name type="scientific">Hanseniaspora guilliermondii</name>
    <dbReference type="NCBI Taxonomy" id="56406"/>
    <lineage>
        <taxon>Eukaryota</taxon>
        <taxon>Fungi</taxon>
        <taxon>Dikarya</taxon>
        <taxon>Ascomycota</taxon>
        <taxon>Saccharomycotina</taxon>
        <taxon>Saccharomycetes</taxon>
        <taxon>Saccharomycodales</taxon>
        <taxon>Saccharomycodaceae</taxon>
        <taxon>Hanseniaspora</taxon>
    </lineage>
</organism>
<name>A0A1L0AX02_9ASCO</name>
<feature type="transmembrane region" description="Helical" evidence="2">
    <location>
        <begin position="216"/>
        <end position="239"/>
    </location>
</feature>
<dbReference type="Proteomes" id="UP000183365">
    <property type="component" value="Unassembled WGS sequence"/>
</dbReference>
<proteinExistence type="predicted"/>
<protein>
    <submittedName>
        <fullName evidence="3">Uncharacterized protein</fullName>
    </submittedName>
</protein>
<evidence type="ECO:0000256" key="1">
    <source>
        <dbReference type="SAM" id="Coils"/>
    </source>
</evidence>
<feature type="coiled-coil region" evidence="1">
    <location>
        <begin position="439"/>
        <end position="466"/>
    </location>
</feature>
<evidence type="ECO:0000313" key="3">
    <source>
        <dbReference type="EMBL" id="SGZ38624.1"/>
    </source>
</evidence>
<dbReference type="OrthoDB" id="3972467at2759"/>
<keyword evidence="2" id="KW-0812">Transmembrane</keyword>
<feature type="transmembrane region" description="Helical" evidence="2">
    <location>
        <begin position="587"/>
        <end position="611"/>
    </location>
</feature>
<gene>
    <name evidence="3" type="ORF">HGUI_00824</name>
</gene>
<keyword evidence="4" id="KW-1185">Reference proteome</keyword>
<feature type="transmembrane region" description="Helical" evidence="2">
    <location>
        <begin position="96"/>
        <end position="120"/>
    </location>
</feature>
<sequence length="967" mass="112352">MGNMDYLPAFYMPLVLSSRYNIVLVTVMVSSLIYSVFFISSNFLPSTFTDDRKHIFIPNEQDYFRTCLLGIFSPMFFNIIKNILLKSPFKNSVLKVITHIFIESCLYDWFMFLIIFFLAYPQVESDSYINEHSDIKDSPRNVFHIIPKQCYILAICWSLSECIISVLENMSIYQEVVSPELVAIEELDIQEPLTLNILHSVYQKLIKLVDLLINKFILRILTFIACIFHQMFNGLSYIFSRKNTIHSDENEMDNNEKAKFQLLKQLDVSKCSEVFQKAMMRQKCMQYQTSEPLKNRAELTDYNHAFIEHKDDNDITLKHGANDKNLEEVVLINFKEDTMKFTKINQDDFNYGSIDKLTANNIDDNMKPNISSYNNSLVSSSGNPNSKISLNKKKKNQKVEFIMSVLKMQGKPRPGNLYTNKNIWQLKKEAETKKFVYLEQQQKEKLKKYNEKLIAFKQQRELLTKSQNFMDHNDFINGTNGSLQAIQSSQYSGIEQAEQNLNDELISIKNYFQQQFDEIKEAADYYNEKSKRFQAMLRAKKSSHNLSTQKDTGTRDSNSNEDNFFEIVYNFYRIDDVEIFFSELRNLVFILLSNITSLIGEVLIFSIYFIYVPGHNKLFTPCVNYFGDKSFVFFSLTVLLPYTLINFFLQFILFFWSKLRQEYYFTNRINEFELLWGIEDEIMNQINSNRHMQNLDVSVSNVNKQSGYDSNMFNGEYYNGQFDEYADRKNKAARSYNPFTWIKNLFSKNKRLTKHLLNNDYEYYYSVDTNKGRSFNGSDHISANRGRSSGGRSGNRVFDCFLNYDGLSGSKTGHDNGSSKSIHHLNSNDLSMGENAQQVDYYQAVINNLNPGIDPLSSGSNINNFSGLANDGNLGMVSADNGRRNMSILSTHELKMLNNASLISSNLTIKEVFLIIMYRVRQVVIKWRLLSENSTFMITLLTLFGITSFCLGISLTVTDIFLYFDHE</sequence>
<feature type="transmembrane region" description="Helical" evidence="2">
    <location>
        <begin position="631"/>
        <end position="656"/>
    </location>
</feature>
<evidence type="ECO:0000313" key="4">
    <source>
        <dbReference type="Proteomes" id="UP000183365"/>
    </source>
</evidence>
<keyword evidence="2" id="KW-1133">Transmembrane helix</keyword>
<accession>A0A1L0AX02</accession>